<comment type="caution">
    <text evidence="1">The sequence shown here is derived from an EMBL/GenBank/DDBJ whole genome shotgun (WGS) entry which is preliminary data.</text>
</comment>
<gene>
    <name evidence="1" type="ORF">EVAR_72356_1</name>
</gene>
<protein>
    <submittedName>
        <fullName evidence="1">Uncharacterized protein</fullName>
    </submittedName>
</protein>
<proteinExistence type="predicted"/>
<evidence type="ECO:0000313" key="2">
    <source>
        <dbReference type="Proteomes" id="UP000299102"/>
    </source>
</evidence>
<dbReference type="AlphaFoldDB" id="A0A4C1SK63"/>
<keyword evidence="2" id="KW-1185">Reference proteome</keyword>
<sequence>MQWCIVDIAGDHGMPTNAIVKTIALLYTANSKELQTASSSLYPPNQKLK</sequence>
<dbReference type="EMBL" id="BGZK01006991">
    <property type="protein sequence ID" value="GBP01727.1"/>
    <property type="molecule type" value="Genomic_DNA"/>
</dbReference>
<dbReference type="Proteomes" id="UP000299102">
    <property type="component" value="Unassembled WGS sequence"/>
</dbReference>
<accession>A0A4C1SK63</accession>
<name>A0A4C1SK63_EUMVA</name>
<reference evidence="1 2" key="1">
    <citation type="journal article" date="2019" name="Commun. Biol.">
        <title>The bagworm genome reveals a unique fibroin gene that provides high tensile strength.</title>
        <authorList>
            <person name="Kono N."/>
            <person name="Nakamura H."/>
            <person name="Ohtoshi R."/>
            <person name="Tomita M."/>
            <person name="Numata K."/>
            <person name="Arakawa K."/>
        </authorList>
    </citation>
    <scope>NUCLEOTIDE SEQUENCE [LARGE SCALE GENOMIC DNA]</scope>
</reference>
<feature type="non-terminal residue" evidence="1">
    <location>
        <position position="49"/>
    </location>
</feature>
<organism evidence="1 2">
    <name type="scientific">Eumeta variegata</name>
    <name type="common">Bagworm moth</name>
    <name type="synonym">Eumeta japonica</name>
    <dbReference type="NCBI Taxonomy" id="151549"/>
    <lineage>
        <taxon>Eukaryota</taxon>
        <taxon>Metazoa</taxon>
        <taxon>Ecdysozoa</taxon>
        <taxon>Arthropoda</taxon>
        <taxon>Hexapoda</taxon>
        <taxon>Insecta</taxon>
        <taxon>Pterygota</taxon>
        <taxon>Neoptera</taxon>
        <taxon>Endopterygota</taxon>
        <taxon>Lepidoptera</taxon>
        <taxon>Glossata</taxon>
        <taxon>Ditrysia</taxon>
        <taxon>Tineoidea</taxon>
        <taxon>Psychidae</taxon>
        <taxon>Oiketicinae</taxon>
        <taxon>Eumeta</taxon>
    </lineage>
</organism>
<evidence type="ECO:0000313" key="1">
    <source>
        <dbReference type="EMBL" id="GBP01727.1"/>
    </source>
</evidence>